<dbReference type="PANTHER" id="PTHR43096">
    <property type="entry name" value="DNAJ HOMOLOG 1, MITOCHONDRIAL-RELATED"/>
    <property type="match status" value="1"/>
</dbReference>
<feature type="domain" description="Chaperone DnaJ C-terminal" evidence="3">
    <location>
        <begin position="11"/>
        <end position="173"/>
    </location>
</feature>
<evidence type="ECO:0000256" key="2">
    <source>
        <dbReference type="SAM" id="Phobius"/>
    </source>
</evidence>
<dbReference type="InterPro" id="IPR002939">
    <property type="entry name" value="DnaJ_C"/>
</dbReference>
<dbReference type="Gene3D" id="6.20.20.10">
    <property type="match status" value="1"/>
</dbReference>
<keyword evidence="2" id="KW-0812">Transmembrane</keyword>
<dbReference type="Pfam" id="PF01556">
    <property type="entry name" value="DnaJ_C"/>
    <property type="match status" value="1"/>
</dbReference>
<dbReference type="InterPro" id="IPR008971">
    <property type="entry name" value="HSP40/DnaJ_pept-bd"/>
</dbReference>
<proteinExistence type="predicted"/>
<dbReference type="SUPFAM" id="SSF49493">
    <property type="entry name" value="HSP40/DnaJ peptide-binding domain"/>
    <property type="match status" value="2"/>
</dbReference>
<sequence length="294" mass="30844">MPGEPHSDGPIDLQLTLAELAFGGELTITVPSLGPCVNCEGSGRDEGDVCAYCRGAGTMMLDRDVTVTLPAGLADGETVTLDCEGIDGGVTAVVREREHQALTREGVDLRTVVEVEPEVLEEGDIVDVETLDGDIELQVVAGTDDGALILIRGKGMPVPGDAERRGDLIVELHALEPAAPEEIRAARSRGTGLVVAGAIAMLVGLLVTVTALVERMTFDVCESSGTTICAIAVDGAVQDGIDLTPEQQLDWATDEMVRDLVPGIVLLVLGFWLAAKGFRQMGEHRAEPGQVRAG</sequence>
<feature type="transmembrane region" description="Helical" evidence="2">
    <location>
        <begin position="193"/>
        <end position="213"/>
    </location>
</feature>
<dbReference type="Proteomes" id="UP001595712">
    <property type="component" value="Unassembled WGS sequence"/>
</dbReference>
<keyword evidence="1" id="KW-0143">Chaperone</keyword>
<feature type="transmembrane region" description="Helical" evidence="2">
    <location>
        <begin position="260"/>
        <end position="278"/>
    </location>
</feature>
<dbReference type="Gene3D" id="2.60.260.20">
    <property type="entry name" value="Urease metallochaperone UreE, N-terminal domain"/>
    <property type="match status" value="2"/>
</dbReference>
<dbReference type="InterPro" id="IPR036410">
    <property type="entry name" value="HSP_DnaJ_Cys-rich_dom_sf"/>
</dbReference>
<dbReference type="RefSeq" id="WP_387969709.1">
    <property type="nucleotide sequence ID" value="NZ_JBHRWO010000004.1"/>
</dbReference>
<keyword evidence="5" id="KW-1185">Reference proteome</keyword>
<reference evidence="5" key="1">
    <citation type="journal article" date="2019" name="Int. J. Syst. Evol. Microbiol.">
        <title>The Global Catalogue of Microorganisms (GCM) 10K type strain sequencing project: providing services to taxonomists for standard genome sequencing and annotation.</title>
        <authorList>
            <consortium name="The Broad Institute Genomics Platform"/>
            <consortium name="The Broad Institute Genome Sequencing Center for Infectious Disease"/>
            <person name="Wu L."/>
            <person name="Ma J."/>
        </authorList>
    </citation>
    <scope>NUCLEOTIDE SEQUENCE [LARGE SCALE GENOMIC DNA]</scope>
    <source>
        <strain evidence="5">CGMCC 4.7396</strain>
    </source>
</reference>
<dbReference type="EMBL" id="JBHRWO010000004">
    <property type="protein sequence ID" value="MFC3491229.1"/>
    <property type="molecule type" value="Genomic_DNA"/>
</dbReference>
<evidence type="ECO:0000313" key="4">
    <source>
        <dbReference type="EMBL" id="MFC3491229.1"/>
    </source>
</evidence>
<protein>
    <submittedName>
        <fullName evidence="4">DnaJ C-terminal domain-containing protein</fullName>
    </submittedName>
</protein>
<comment type="caution">
    <text evidence="4">The sequence shown here is derived from an EMBL/GenBank/DDBJ whole genome shotgun (WGS) entry which is preliminary data.</text>
</comment>
<gene>
    <name evidence="4" type="ORF">ACFO8M_01840</name>
</gene>
<evidence type="ECO:0000259" key="3">
    <source>
        <dbReference type="Pfam" id="PF01556"/>
    </source>
</evidence>
<dbReference type="PANTHER" id="PTHR43096:SF52">
    <property type="entry name" value="DNAJ HOMOLOG 1, MITOCHONDRIAL-RELATED"/>
    <property type="match status" value="1"/>
</dbReference>
<keyword evidence="2" id="KW-0472">Membrane</keyword>
<evidence type="ECO:0000256" key="1">
    <source>
        <dbReference type="ARBA" id="ARBA00023186"/>
    </source>
</evidence>
<keyword evidence="2" id="KW-1133">Transmembrane helix</keyword>
<evidence type="ECO:0000313" key="5">
    <source>
        <dbReference type="Proteomes" id="UP001595712"/>
    </source>
</evidence>
<organism evidence="4 5">
    <name type="scientific">Glycomyces rhizosphaerae</name>
    <dbReference type="NCBI Taxonomy" id="2054422"/>
    <lineage>
        <taxon>Bacteria</taxon>
        <taxon>Bacillati</taxon>
        <taxon>Actinomycetota</taxon>
        <taxon>Actinomycetes</taxon>
        <taxon>Glycomycetales</taxon>
        <taxon>Glycomycetaceae</taxon>
        <taxon>Glycomyces</taxon>
    </lineage>
</organism>
<name>A0ABV7PRP4_9ACTN</name>
<accession>A0ABV7PRP4</accession>
<dbReference type="SUPFAM" id="SSF57938">
    <property type="entry name" value="DnaJ/Hsp40 cysteine-rich domain"/>
    <property type="match status" value="1"/>
</dbReference>